<evidence type="ECO:0000259" key="1">
    <source>
        <dbReference type="Pfam" id="PF08241"/>
    </source>
</evidence>
<comment type="caution">
    <text evidence="2">The sequence shown here is derived from an EMBL/GenBank/DDBJ whole genome shotgun (WGS) entry which is preliminary data.</text>
</comment>
<dbReference type="RefSeq" id="WP_279247023.1">
    <property type="nucleotide sequence ID" value="NZ_SHNN01000005.1"/>
</dbReference>
<accession>A0ABT3TKY2</accession>
<dbReference type="Proteomes" id="UP001143362">
    <property type="component" value="Unassembled WGS sequence"/>
</dbReference>
<dbReference type="GO" id="GO:0032259">
    <property type="term" value="P:methylation"/>
    <property type="evidence" value="ECO:0007669"/>
    <property type="project" value="UniProtKB-KW"/>
</dbReference>
<gene>
    <name evidence="2" type="ORF">EYC98_19185</name>
</gene>
<reference evidence="2" key="1">
    <citation type="submission" date="2019-02" db="EMBL/GenBank/DDBJ databases">
        <authorList>
            <person name="Li S.-H."/>
        </authorList>
    </citation>
    <scope>NUCLEOTIDE SEQUENCE</scope>
    <source>
        <strain evidence="2">IMCC14734</strain>
    </source>
</reference>
<dbReference type="PANTHER" id="PTHR45036">
    <property type="entry name" value="METHYLTRANSFERASE LIKE 7B"/>
    <property type="match status" value="1"/>
</dbReference>
<keyword evidence="2" id="KW-0489">Methyltransferase</keyword>
<dbReference type="InterPro" id="IPR052356">
    <property type="entry name" value="Thiol_S-MT"/>
</dbReference>
<proteinExistence type="predicted"/>
<feature type="domain" description="Methyltransferase type 11" evidence="1">
    <location>
        <begin position="49"/>
        <end position="138"/>
    </location>
</feature>
<keyword evidence="3" id="KW-1185">Reference proteome</keyword>
<dbReference type="InterPro" id="IPR013216">
    <property type="entry name" value="Methyltransf_11"/>
</dbReference>
<dbReference type="PANTHER" id="PTHR45036:SF1">
    <property type="entry name" value="METHYLTRANSFERASE LIKE 7A"/>
    <property type="match status" value="1"/>
</dbReference>
<name>A0ABT3TKY2_9GAMM</name>
<dbReference type="GO" id="GO:0008168">
    <property type="term" value="F:methyltransferase activity"/>
    <property type="evidence" value="ECO:0007669"/>
    <property type="project" value="UniProtKB-KW"/>
</dbReference>
<organism evidence="2 3">
    <name type="scientific">Candidatus Litorirhabdus singularis</name>
    <dbReference type="NCBI Taxonomy" id="2518993"/>
    <lineage>
        <taxon>Bacteria</taxon>
        <taxon>Pseudomonadati</taxon>
        <taxon>Pseudomonadota</taxon>
        <taxon>Gammaproteobacteria</taxon>
        <taxon>Cellvibrionales</taxon>
        <taxon>Halieaceae</taxon>
        <taxon>Candidatus Litorirhabdus</taxon>
    </lineage>
</organism>
<evidence type="ECO:0000313" key="3">
    <source>
        <dbReference type="Proteomes" id="UP001143362"/>
    </source>
</evidence>
<dbReference type="CDD" id="cd02440">
    <property type="entry name" value="AdoMet_MTases"/>
    <property type="match status" value="1"/>
</dbReference>
<dbReference type="EMBL" id="SHNN01000005">
    <property type="protein sequence ID" value="MCX2982992.1"/>
    <property type="molecule type" value="Genomic_DNA"/>
</dbReference>
<dbReference type="SUPFAM" id="SSF53335">
    <property type="entry name" value="S-adenosyl-L-methionine-dependent methyltransferases"/>
    <property type="match status" value="1"/>
</dbReference>
<dbReference type="InterPro" id="IPR029063">
    <property type="entry name" value="SAM-dependent_MTases_sf"/>
</dbReference>
<dbReference type="Gene3D" id="3.40.50.150">
    <property type="entry name" value="Vaccinia Virus protein VP39"/>
    <property type="match status" value="1"/>
</dbReference>
<protein>
    <submittedName>
        <fullName evidence="2">Class I SAM-dependent methyltransferase</fullName>
    </submittedName>
</protein>
<dbReference type="Pfam" id="PF08241">
    <property type="entry name" value="Methyltransf_11"/>
    <property type="match status" value="1"/>
</dbReference>
<evidence type="ECO:0000313" key="2">
    <source>
        <dbReference type="EMBL" id="MCX2982992.1"/>
    </source>
</evidence>
<keyword evidence="2" id="KW-0808">Transferase</keyword>
<sequence>MTDLVTQDKWDKLAANFDVMAGNGAEKRWLPKKRELFSHMQGKVLFLALGTGLDIVAFPPGQDITAIDISPKMVEQAESRVAAYDGTIDARVMDVHELDFPDGHFDQVFTSCTFCSVPDPIAGLRSLQRVLKPGGELYMFEHTGSRVFPFNMMMKLMSQLTERVGPSMSRQTVANVHEAGYELLEVENLFLDVVKIIKARVPAHH</sequence>